<keyword evidence="5" id="KW-1185">Reference proteome</keyword>
<feature type="region of interest" description="Disordered" evidence="1">
    <location>
        <begin position="313"/>
        <end position="432"/>
    </location>
</feature>
<feature type="compositionally biased region" description="Basic and acidic residues" evidence="1">
    <location>
        <begin position="447"/>
        <end position="465"/>
    </location>
</feature>
<feature type="compositionally biased region" description="Low complexity" evidence="1">
    <location>
        <begin position="401"/>
        <end position="410"/>
    </location>
</feature>
<dbReference type="Proteomes" id="UP001293593">
    <property type="component" value="Unassembled WGS sequence"/>
</dbReference>
<reference evidence="4" key="1">
    <citation type="submission" date="2023-10" db="EMBL/GenBank/DDBJ databases">
        <title>Chromosome-level genome of the transformable northern wattle, Acacia crassicarpa.</title>
        <authorList>
            <person name="Massaro I."/>
            <person name="Sinha N.R."/>
            <person name="Poethig S."/>
            <person name="Leichty A.R."/>
        </authorList>
    </citation>
    <scope>NUCLEOTIDE SEQUENCE</scope>
    <source>
        <strain evidence="4">Acra3RX</strain>
        <tissue evidence="4">Leaf</tissue>
    </source>
</reference>
<dbReference type="AlphaFoldDB" id="A0AAE1MNX2"/>
<proteinExistence type="predicted"/>
<dbReference type="InterPro" id="IPR055464">
    <property type="entry name" value="DUF7036"/>
</dbReference>
<keyword evidence="2" id="KW-1133">Transmembrane helix</keyword>
<accession>A0AAE1MNX2</accession>
<evidence type="ECO:0000313" key="4">
    <source>
        <dbReference type="EMBL" id="KAK4272409.1"/>
    </source>
</evidence>
<organism evidence="4 5">
    <name type="scientific">Acacia crassicarpa</name>
    <name type="common">northern wattle</name>
    <dbReference type="NCBI Taxonomy" id="499986"/>
    <lineage>
        <taxon>Eukaryota</taxon>
        <taxon>Viridiplantae</taxon>
        <taxon>Streptophyta</taxon>
        <taxon>Embryophyta</taxon>
        <taxon>Tracheophyta</taxon>
        <taxon>Spermatophyta</taxon>
        <taxon>Magnoliopsida</taxon>
        <taxon>eudicotyledons</taxon>
        <taxon>Gunneridae</taxon>
        <taxon>Pentapetalae</taxon>
        <taxon>rosids</taxon>
        <taxon>fabids</taxon>
        <taxon>Fabales</taxon>
        <taxon>Fabaceae</taxon>
        <taxon>Caesalpinioideae</taxon>
        <taxon>mimosoid clade</taxon>
        <taxon>Acacieae</taxon>
        <taxon>Acacia</taxon>
    </lineage>
</organism>
<feature type="compositionally biased region" description="Basic residues" evidence="1">
    <location>
        <begin position="331"/>
        <end position="345"/>
    </location>
</feature>
<dbReference type="Pfam" id="PF23041">
    <property type="entry name" value="DUF7036"/>
    <property type="match status" value="2"/>
</dbReference>
<evidence type="ECO:0000259" key="3">
    <source>
        <dbReference type="Pfam" id="PF23041"/>
    </source>
</evidence>
<evidence type="ECO:0000256" key="2">
    <source>
        <dbReference type="SAM" id="Phobius"/>
    </source>
</evidence>
<keyword evidence="2" id="KW-0812">Transmembrane</keyword>
<name>A0AAE1MNX2_9FABA</name>
<feature type="domain" description="DUF7036" evidence="3">
    <location>
        <begin position="206"/>
        <end position="297"/>
    </location>
</feature>
<protein>
    <recommendedName>
        <fullName evidence="3">DUF7036 domain-containing protein</fullName>
    </recommendedName>
</protein>
<evidence type="ECO:0000256" key="1">
    <source>
        <dbReference type="SAM" id="MobiDB-lite"/>
    </source>
</evidence>
<dbReference type="EMBL" id="JAWXYG010000005">
    <property type="protein sequence ID" value="KAK4272409.1"/>
    <property type="molecule type" value="Genomic_DNA"/>
</dbReference>
<keyword evidence="2" id="KW-0472">Membrane</keyword>
<feature type="transmembrane region" description="Helical" evidence="2">
    <location>
        <begin position="42"/>
        <end position="60"/>
    </location>
</feature>
<feature type="domain" description="DUF7036" evidence="3">
    <location>
        <begin position="83"/>
        <end position="173"/>
    </location>
</feature>
<dbReference type="PANTHER" id="PTHR33826:SF2">
    <property type="entry name" value="HYDROXYPROLINE-RICH GLYCOPROTEIN FAMILY PROTEIN"/>
    <property type="match status" value="1"/>
</dbReference>
<dbReference type="PANTHER" id="PTHR33826">
    <property type="entry name" value="F20B24.21"/>
    <property type="match status" value="1"/>
</dbReference>
<evidence type="ECO:0000313" key="5">
    <source>
        <dbReference type="Proteomes" id="UP001293593"/>
    </source>
</evidence>
<sequence>MGKPDEEQPSPYGLASEDPQQNVEVRCGCSCSAIRKFTGLRCIVILLLSVAVFLSAVFWLPHSDQKDLNSDAKYKDHDIVATFVVGKPVSLLQDNILQLEQDIFEETGVPFTKVVILSLDPYPGTNVTKVVFAFDPDGEYSEMSSAAVSLIRSSFESLVIRQSFLYLASNLFGDAFFFEVLKFKGGLNVIPPQSGFPMQAGQILFNFTLNFSIYQIQLSFEALTSQLKSGLHLTPYENLYVRLSNSEGSTVAAPTIVQSSVFMAIGIPPSKERLKQLAQTITGSHFRNLGLNNTEFGRVKQVRLSSILQHSLHGGSGTAWSPSPAPLPPPHYHHRHNHHPHHHTAHQAPVFSPMPAPTAGKGTLSPEAGSPAAPERVPAPRRSYQAESPKCRSAQNTGKHALPTPSAAPAIAPPYPVASPKQQVGLPPHVSHSVPAFSPLPSVAFAHAEHPPKNEPAPERSDTHFHGPSPSPPSSFAGCRRACEWTCLIFVALVLCIIKD</sequence>
<gene>
    <name evidence="4" type="ORF">QN277_020973</name>
</gene>
<feature type="compositionally biased region" description="Low complexity" evidence="1">
    <location>
        <begin position="371"/>
        <end position="382"/>
    </location>
</feature>
<feature type="region of interest" description="Disordered" evidence="1">
    <location>
        <begin position="447"/>
        <end position="471"/>
    </location>
</feature>
<comment type="caution">
    <text evidence="4">The sequence shown here is derived from an EMBL/GenBank/DDBJ whole genome shotgun (WGS) entry which is preliminary data.</text>
</comment>